<reference evidence="1 2" key="1">
    <citation type="journal article" date="2019" name="Sci. Rep.">
        <title>A high-quality genome of Eragrostis curvula grass provides insights into Poaceae evolution and supports new strategies to enhance forage quality.</title>
        <authorList>
            <person name="Carballo J."/>
            <person name="Santos B.A.C.M."/>
            <person name="Zappacosta D."/>
            <person name="Garbus I."/>
            <person name="Selva J.P."/>
            <person name="Gallo C.A."/>
            <person name="Diaz A."/>
            <person name="Albertini E."/>
            <person name="Caccamo M."/>
            <person name="Echenique V."/>
        </authorList>
    </citation>
    <scope>NUCLEOTIDE SEQUENCE [LARGE SCALE GENOMIC DNA]</scope>
    <source>
        <strain evidence="2">cv. Victoria</strain>
        <tissue evidence="1">Leaf</tissue>
    </source>
</reference>
<dbReference type="Proteomes" id="UP000324897">
    <property type="component" value="Chromosome 7"/>
</dbReference>
<protein>
    <submittedName>
        <fullName evidence="1">Uncharacterized protein</fullName>
    </submittedName>
</protein>
<evidence type="ECO:0000313" key="1">
    <source>
        <dbReference type="EMBL" id="TVU18132.1"/>
    </source>
</evidence>
<sequence length="65" mass="7463">MPTRCLSALSLRLDCVLKKAKPLRLLSSHLDCLVRTWLAHHHEYALLAARCSILSRPRFSRVLQP</sequence>
<dbReference type="AlphaFoldDB" id="A0A5J9U339"/>
<comment type="caution">
    <text evidence="1">The sequence shown here is derived from an EMBL/GenBank/DDBJ whole genome shotgun (WGS) entry which is preliminary data.</text>
</comment>
<evidence type="ECO:0000313" key="2">
    <source>
        <dbReference type="Proteomes" id="UP000324897"/>
    </source>
</evidence>
<gene>
    <name evidence="1" type="ORF">EJB05_34206</name>
</gene>
<organism evidence="1 2">
    <name type="scientific">Eragrostis curvula</name>
    <name type="common">weeping love grass</name>
    <dbReference type="NCBI Taxonomy" id="38414"/>
    <lineage>
        <taxon>Eukaryota</taxon>
        <taxon>Viridiplantae</taxon>
        <taxon>Streptophyta</taxon>
        <taxon>Embryophyta</taxon>
        <taxon>Tracheophyta</taxon>
        <taxon>Spermatophyta</taxon>
        <taxon>Magnoliopsida</taxon>
        <taxon>Liliopsida</taxon>
        <taxon>Poales</taxon>
        <taxon>Poaceae</taxon>
        <taxon>PACMAD clade</taxon>
        <taxon>Chloridoideae</taxon>
        <taxon>Eragrostideae</taxon>
        <taxon>Eragrostidinae</taxon>
        <taxon>Eragrostis</taxon>
    </lineage>
</organism>
<feature type="non-terminal residue" evidence="1">
    <location>
        <position position="65"/>
    </location>
</feature>
<dbReference type="Gramene" id="TVU18132">
    <property type="protein sequence ID" value="TVU18132"/>
    <property type="gene ID" value="EJB05_34206"/>
</dbReference>
<keyword evidence="2" id="KW-1185">Reference proteome</keyword>
<accession>A0A5J9U339</accession>
<dbReference type="EMBL" id="RWGY01000029">
    <property type="protein sequence ID" value="TVU18132.1"/>
    <property type="molecule type" value="Genomic_DNA"/>
</dbReference>
<name>A0A5J9U339_9POAL</name>
<proteinExistence type="predicted"/>